<feature type="transmembrane region" description="Helical" evidence="6">
    <location>
        <begin position="73"/>
        <end position="92"/>
    </location>
</feature>
<dbReference type="GO" id="GO:0015171">
    <property type="term" value="F:amino acid transmembrane transporter activity"/>
    <property type="evidence" value="ECO:0007669"/>
    <property type="project" value="TreeGrafter"/>
</dbReference>
<keyword evidence="2" id="KW-1003">Cell membrane</keyword>
<dbReference type="GO" id="GO:0033228">
    <property type="term" value="P:cysteine export across plasma membrane"/>
    <property type="evidence" value="ECO:0007669"/>
    <property type="project" value="TreeGrafter"/>
</dbReference>
<name>A0A5B0VWJ1_RHITR</name>
<dbReference type="EMBL" id="VNIP01000010">
    <property type="protein sequence ID" value="KAA1178555.1"/>
    <property type="molecule type" value="Genomic_DNA"/>
</dbReference>
<evidence type="ECO:0000256" key="2">
    <source>
        <dbReference type="ARBA" id="ARBA00022475"/>
    </source>
</evidence>
<dbReference type="GO" id="GO:0005886">
    <property type="term" value="C:plasma membrane"/>
    <property type="evidence" value="ECO:0007669"/>
    <property type="project" value="UniProtKB-SubCell"/>
</dbReference>
<proteinExistence type="predicted"/>
<dbReference type="InterPro" id="IPR001123">
    <property type="entry name" value="LeuE-type"/>
</dbReference>
<evidence type="ECO:0000256" key="5">
    <source>
        <dbReference type="ARBA" id="ARBA00023136"/>
    </source>
</evidence>
<evidence type="ECO:0000256" key="6">
    <source>
        <dbReference type="SAM" id="Phobius"/>
    </source>
</evidence>
<dbReference type="RefSeq" id="WP_149636181.1">
    <property type="nucleotide sequence ID" value="NZ_VNIP01000010.1"/>
</dbReference>
<feature type="transmembrane region" description="Helical" evidence="6">
    <location>
        <begin position="176"/>
        <end position="197"/>
    </location>
</feature>
<dbReference type="OrthoDB" id="9812084at2"/>
<comment type="caution">
    <text evidence="7">The sequence shown here is derived from an EMBL/GenBank/DDBJ whole genome shotgun (WGS) entry which is preliminary data.</text>
</comment>
<dbReference type="PANTHER" id="PTHR30086">
    <property type="entry name" value="ARGININE EXPORTER PROTEIN ARGO"/>
    <property type="match status" value="1"/>
</dbReference>
<dbReference type="AlphaFoldDB" id="A0A5B0VWJ1"/>
<feature type="transmembrane region" description="Helical" evidence="6">
    <location>
        <begin position="6"/>
        <end position="28"/>
    </location>
</feature>
<reference evidence="7 8" key="1">
    <citation type="submission" date="2019-07" db="EMBL/GenBank/DDBJ databases">
        <title>The Draft Genome Sequence of Rhizobium tropici SARCC-755 Associated with Superior Nodulation on Pigeonpea (Cajanus cajan (L.) Millsp.).</title>
        <authorList>
            <person name="Bopape F.L."/>
            <person name="Hassen A.I."/>
            <person name="Swanevelder Z.H."/>
            <person name="Gwata E.T."/>
        </authorList>
    </citation>
    <scope>NUCLEOTIDE SEQUENCE [LARGE SCALE GENOMIC DNA]</scope>
    <source>
        <strain evidence="7 8">SARCC-755</strain>
    </source>
</reference>
<keyword evidence="5 6" id="KW-0472">Membrane</keyword>
<dbReference type="PANTHER" id="PTHR30086:SF20">
    <property type="entry name" value="ARGININE EXPORTER PROTEIN ARGO-RELATED"/>
    <property type="match status" value="1"/>
</dbReference>
<comment type="subcellular location">
    <subcellularLocation>
        <location evidence="1">Cell membrane</location>
        <topology evidence="1">Multi-pass membrane protein</topology>
    </subcellularLocation>
</comment>
<keyword evidence="4 6" id="KW-1133">Transmembrane helix</keyword>
<evidence type="ECO:0000256" key="1">
    <source>
        <dbReference type="ARBA" id="ARBA00004651"/>
    </source>
</evidence>
<feature type="transmembrane region" description="Helical" evidence="6">
    <location>
        <begin position="40"/>
        <end position="67"/>
    </location>
</feature>
<dbReference type="Proteomes" id="UP000323608">
    <property type="component" value="Unassembled WGS sequence"/>
</dbReference>
<protein>
    <submittedName>
        <fullName evidence="7">LysE family translocator</fullName>
    </submittedName>
</protein>
<feature type="transmembrane region" description="Helical" evidence="6">
    <location>
        <begin position="142"/>
        <end position="164"/>
    </location>
</feature>
<keyword evidence="3 6" id="KW-0812">Transmembrane</keyword>
<evidence type="ECO:0000256" key="3">
    <source>
        <dbReference type="ARBA" id="ARBA00022692"/>
    </source>
</evidence>
<organism evidence="7 8">
    <name type="scientific">Rhizobium tropici</name>
    <dbReference type="NCBI Taxonomy" id="398"/>
    <lineage>
        <taxon>Bacteria</taxon>
        <taxon>Pseudomonadati</taxon>
        <taxon>Pseudomonadota</taxon>
        <taxon>Alphaproteobacteria</taxon>
        <taxon>Hyphomicrobiales</taxon>
        <taxon>Rhizobiaceae</taxon>
        <taxon>Rhizobium/Agrobacterium group</taxon>
        <taxon>Rhizobium</taxon>
    </lineage>
</organism>
<sequence length="199" mass="20713">MTVETLLPLILFALVSTITPGGATTLATASGAHFGFRRSIPVMAGFAVGLGSMAGATAAGLGGVLLALPTLQIGMKALGSLYLIWLAVRIGGSGPPSRAGQMARPTGFVAGLWMLWHNPKGWAMTMGAAASFAALAESPVRLAVLLGVTFCLVAAFSLAVWCILGQMLGRLLKTAWQWRAVNILLACLLVISIIPMWHE</sequence>
<evidence type="ECO:0000256" key="4">
    <source>
        <dbReference type="ARBA" id="ARBA00022989"/>
    </source>
</evidence>
<accession>A0A5B0VWJ1</accession>
<dbReference type="Pfam" id="PF01810">
    <property type="entry name" value="LysE"/>
    <property type="match status" value="1"/>
</dbReference>
<evidence type="ECO:0000313" key="8">
    <source>
        <dbReference type="Proteomes" id="UP000323608"/>
    </source>
</evidence>
<gene>
    <name evidence="7" type="ORF">FP026_18980</name>
</gene>
<evidence type="ECO:0000313" key="7">
    <source>
        <dbReference type="EMBL" id="KAA1178555.1"/>
    </source>
</evidence>